<evidence type="ECO:0000313" key="6">
    <source>
        <dbReference type="EMBL" id="KAJ8321457.1"/>
    </source>
</evidence>
<evidence type="ECO:0000313" key="7">
    <source>
        <dbReference type="Proteomes" id="UP001217089"/>
    </source>
</evidence>
<evidence type="ECO:0000256" key="4">
    <source>
        <dbReference type="PROSITE-ProRule" id="PRU00134"/>
    </source>
</evidence>
<evidence type="ECO:0000259" key="5">
    <source>
        <dbReference type="PROSITE" id="PS50865"/>
    </source>
</evidence>
<name>A0ABQ9FW19_TEGGR</name>
<gene>
    <name evidence="6" type="ORF">KUTeg_000991</name>
</gene>
<dbReference type="Gene3D" id="1.10.220.160">
    <property type="match status" value="1"/>
</dbReference>
<reference evidence="6 7" key="1">
    <citation type="submission" date="2022-12" db="EMBL/GenBank/DDBJ databases">
        <title>Chromosome-level genome of Tegillarca granosa.</title>
        <authorList>
            <person name="Kim J."/>
        </authorList>
    </citation>
    <scope>NUCLEOTIDE SEQUENCE [LARGE SCALE GENOMIC DNA]</scope>
    <source>
        <strain evidence="6">Teg-2019</strain>
        <tissue evidence="6">Adductor muscle</tissue>
    </source>
</reference>
<keyword evidence="1" id="KW-0479">Metal-binding</keyword>
<dbReference type="Proteomes" id="UP001217089">
    <property type="component" value="Unassembled WGS sequence"/>
</dbReference>
<dbReference type="PANTHER" id="PTHR12197">
    <property type="entry name" value="HISTONE-LYSINE N-METHYLTRANSFERASE SMYD"/>
    <property type="match status" value="1"/>
</dbReference>
<dbReference type="PROSITE" id="PS01360">
    <property type="entry name" value="ZF_MYND_1"/>
    <property type="match status" value="1"/>
</dbReference>
<dbReference type="PANTHER" id="PTHR12197:SF251">
    <property type="entry name" value="EG:BACR7C10.4 PROTEIN"/>
    <property type="match status" value="1"/>
</dbReference>
<dbReference type="InterPro" id="IPR046341">
    <property type="entry name" value="SET_dom_sf"/>
</dbReference>
<protein>
    <recommendedName>
        <fullName evidence="5">MYND-type domain-containing protein</fullName>
    </recommendedName>
</protein>
<sequence length="278" mass="31735">MAAKGILVFSEEPYTCVLQQSLRGLRCDSCFEIAENLKKCTACNVLRYCNVKCQKSDWITHKTECKCLRQVSPSIPLDSVRLMLRIIIKKQNRGEGSSLIYSHVCIDQNHVEGSSLIYSHVCIDQNHVEDVKEIENDEERREQFTKIVYTLQKLTQSIFNLPTTTELLEVFGKMVINSFTICDGEMQSIGVGVYLGGSNLDHSCNPNAAITFTGKTLQLRTLEPVRDLLPSELRISYIDLMSVTSDRKKQLQQQYYFDCDCSRCSDRELYSPSNKRCL</sequence>
<organism evidence="6 7">
    <name type="scientific">Tegillarca granosa</name>
    <name type="common">Malaysian cockle</name>
    <name type="synonym">Anadara granosa</name>
    <dbReference type="NCBI Taxonomy" id="220873"/>
    <lineage>
        <taxon>Eukaryota</taxon>
        <taxon>Metazoa</taxon>
        <taxon>Spiralia</taxon>
        <taxon>Lophotrochozoa</taxon>
        <taxon>Mollusca</taxon>
        <taxon>Bivalvia</taxon>
        <taxon>Autobranchia</taxon>
        <taxon>Pteriomorphia</taxon>
        <taxon>Arcoida</taxon>
        <taxon>Arcoidea</taxon>
        <taxon>Arcidae</taxon>
        <taxon>Tegillarca</taxon>
    </lineage>
</organism>
<dbReference type="SUPFAM" id="SSF82199">
    <property type="entry name" value="SET domain"/>
    <property type="match status" value="1"/>
</dbReference>
<dbReference type="PROSITE" id="PS50865">
    <property type="entry name" value="ZF_MYND_2"/>
    <property type="match status" value="1"/>
</dbReference>
<feature type="domain" description="MYND-type" evidence="5">
    <location>
        <begin position="27"/>
        <end position="65"/>
    </location>
</feature>
<dbReference type="EMBL" id="JARBDR010000072">
    <property type="protein sequence ID" value="KAJ8321457.1"/>
    <property type="molecule type" value="Genomic_DNA"/>
</dbReference>
<dbReference type="Pfam" id="PF01753">
    <property type="entry name" value="zf-MYND"/>
    <property type="match status" value="1"/>
</dbReference>
<dbReference type="InterPro" id="IPR050869">
    <property type="entry name" value="H3K4_H4K5_MeTrfase"/>
</dbReference>
<evidence type="ECO:0000256" key="3">
    <source>
        <dbReference type="ARBA" id="ARBA00022833"/>
    </source>
</evidence>
<dbReference type="InterPro" id="IPR002893">
    <property type="entry name" value="Znf_MYND"/>
</dbReference>
<dbReference type="SUPFAM" id="SSF144232">
    <property type="entry name" value="HIT/MYND zinc finger-like"/>
    <property type="match status" value="1"/>
</dbReference>
<evidence type="ECO:0000256" key="1">
    <source>
        <dbReference type="ARBA" id="ARBA00022723"/>
    </source>
</evidence>
<dbReference type="Gene3D" id="6.10.140.2220">
    <property type="match status" value="1"/>
</dbReference>
<accession>A0ABQ9FW19</accession>
<dbReference type="Gene3D" id="2.170.270.10">
    <property type="entry name" value="SET domain"/>
    <property type="match status" value="1"/>
</dbReference>
<proteinExistence type="predicted"/>
<evidence type="ECO:0000256" key="2">
    <source>
        <dbReference type="ARBA" id="ARBA00022771"/>
    </source>
</evidence>
<keyword evidence="2 4" id="KW-0863">Zinc-finger</keyword>
<keyword evidence="3" id="KW-0862">Zinc</keyword>
<keyword evidence="7" id="KW-1185">Reference proteome</keyword>
<comment type="caution">
    <text evidence="6">The sequence shown here is derived from an EMBL/GenBank/DDBJ whole genome shotgun (WGS) entry which is preliminary data.</text>
</comment>